<gene>
    <name evidence="18" type="ORF">TSUD_84720</name>
</gene>
<keyword evidence="9" id="KW-0378">Hydrolase</keyword>
<evidence type="ECO:0000256" key="5">
    <source>
        <dbReference type="ARBA" id="ARBA00022722"/>
    </source>
</evidence>
<dbReference type="InterPro" id="IPR041373">
    <property type="entry name" value="RT_RNaseH"/>
</dbReference>
<dbReference type="InterPro" id="IPR036397">
    <property type="entry name" value="RNaseH_sf"/>
</dbReference>
<protein>
    <recommendedName>
        <fullName evidence="1">RNA-directed DNA polymerase</fullName>
        <ecNumber evidence="1">2.7.7.49</ecNumber>
    </recommendedName>
</protein>
<dbReference type="GO" id="GO:0003964">
    <property type="term" value="F:RNA-directed DNA polymerase activity"/>
    <property type="evidence" value="ECO:0007669"/>
    <property type="project" value="UniProtKB-KW"/>
</dbReference>
<dbReference type="AlphaFoldDB" id="A0A2Z6PHY5"/>
<dbReference type="Gene3D" id="1.10.340.70">
    <property type="match status" value="1"/>
</dbReference>
<dbReference type="InterPro" id="IPR016197">
    <property type="entry name" value="Chromo-like_dom_sf"/>
</dbReference>
<keyword evidence="5" id="KW-0540">Nuclease</keyword>
<dbReference type="CDD" id="cd00303">
    <property type="entry name" value="retropepsin_like"/>
    <property type="match status" value="1"/>
</dbReference>
<keyword evidence="13" id="KW-0239">DNA-directed DNA polymerase</keyword>
<dbReference type="PANTHER" id="PTHR37984">
    <property type="entry name" value="PROTEIN CBG26694"/>
    <property type="match status" value="1"/>
</dbReference>
<accession>A0A2Z6PHY5</accession>
<dbReference type="EMBL" id="DF974116">
    <property type="protein sequence ID" value="GAU45349.1"/>
    <property type="molecule type" value="Genomic_DNA"/>
</dbReference>
<dbReference type="PROSITE" id="PS50878">
    <property type="entry name" value="RT_POL"/>
    <property type="match status" value="1"/>
</dbReference>
<dbReference type="InterPro" id="IPR012337">
    <property type="entry name" value="RNaseH-like_sf"/>
</dbReference>
<evidence type="ECO:0000256" key="13">
    <source>
        <dbReference type="ARBA" id="ARBA00022932"/>
    </source>
</evidence>
<dbReference type="SUPFAM" id="SSF53098">
    <property type="entry name" value="Ribonuclease H-like"/>
    <property type="match status" value="1"/>
</dbReference>
<evidence type="ECO:0000256" key="1">
    <source>
        <dbReference type="ARBA" id="ARBA00012493"/>
    </source>
</evidence>
<feature type="domain" description="Integrase catalytic" evidence="17">
    <location>
        <begin position="739"/>
        <end position="903"/>
    </location>
</feature>
<keyword evidence="7" id="KW-0064">Aspartyl protease</keyword>
<dbReference type="Pfam" id="PF13650">
    <property type="entry name" value="Asp_protease_2"/>
    <property type="match status" value="1"/>
</dbReference>
<sequence length="1138" mass="129310">MKVGGKLEGADVVVLIDSGASHNFVSTKLASALGLSVTSTAERKIKLGDGHKISSKGICESIVLMMGEMEVMVDWKALTMQFMYQGKQIVLQGGEAQNKQHSSLNSFLEDRQGLSEKWWVKSNVQNLDTIEMVEAGLQEVLSKYAEVFDDSIKLPPRRAQSHQIKLYPDQGAVNARPYRYPHHHKEEIEKQVKELLEAGVIRQSMSAFSSPVILVKKKDQSWRMCVDYRALNKTTIPDKYPIPIVEELLDELFGAAVFSKIELKSGYHQIRVHDDDIHKTAFTTHNGHYEFLVMPFGLMNAPATFQATMNELFRPYLRKFVLVFFDDILVYSKTLSEHYYHLDQVLKVLLDNCFIANEKKCKFGCESVDYLGHIISGKRVTVDPEKIQCVIDWPIPKNVKGVRGFLGLTGYYRKFVKDYGKIAKPLTGLTKKDNFVWGNEAREAFEKLKLIMISAPVLTLPNFDIPFEVECDAAGRGIGAVLMQNKHPIAYFSKALSAGNLSKSVYEKELMALVLSIQHWRHYLLGKSFVVYTDHKSLKHFLQQKISSPNQQCWLAKLLGYQFEVHYKPGPENKAANALSRCHGDMNVLDCSDEKLGGQQVFQRTSQDAGLEMNALVSSPQWLEGQKLLNEISQDVQIQKLISELTDKPDSRPGYTVQQGILLYHGRLVIPENSPSIPNLLAEFHSTPVGGHSGFLRTYRRLATNLYWVGMQKRVRDFVRACDICQRQKHANTAPGGLLQPLPIPNAIWDDLSMDFITGLPKSKGFEAVLVVVDRLSKYSHFILLKHPYTTKSVAELFVKEVVRLHGIPSSIVSDRDPLFVSHFWRELFKLQGTQLKMSSAYHPETDGQTEVINRCLESYLRCFASDQPKSWAVWVPWAEFCYNTTYHISIDKTPFEVVYGRPPPTIVRFLSNETKVAAVALELSDRDEALNQLSKAQQQMKFFADRKRRDIQFKVGDWVFLKLRPHRQHSLARRINQKLAARFYGPFEVVSKVGAVAYKLRLPAHSKIHHVFHVSLLEKAIGDYQAHGDLPKELDISEEEDVYPEKILGSRFIMQNGIATPQSLVQWKHKSLEDVTWEDDSFLTGQFPDISLEDKASFSGGAIDENIDVGLDTGPQQKMWRVYTRQRWKGEKGGTHG</sequence>
<dbReference type="Gene3D" id="2.40.70.10">
    <property type="entry name" value="Acid Proteases"/>
    <property type="match status" value="1"/>
</dbReference>
<evidence type="ECO:0000256" key="9">
    <source>
        <dbReference type="ARBA" id="ARBA00022801"/>
    </source>
</evidence>
<dbReference type="Pfam" id="PF17917">
    <property type="entry name" value="RT_RNaseH"/>
    <property type="match status" value="1"/>
</dbReference>
<keyword evidence="11" id="KW-0229">DNA integration</keyword>
<keyword evidence="8" id="KW-0255">Endonuclease</keyword>
<evidence type="ECO:0000256" key="7">
    <source>
        <dbReference type="ARBA" id="ARBA00022750"/>
    </source>
</evidence>
<organism evidence="18 19">
    <name type="scientific">Trifolium subterraneum</name>
    <name type="common">Subterranean clover</name>
    <dbReference type="NCBI Taxonomy" id="3900"/>
    <lineage>
        <taxon>Eukaryota</taxon>
        <taxon>Viridiplantae</taxon>
        <taxon>Streptophyta</taxon>
        <taxon>Embryophyta</taxon>
        <taxon>Tracheophyta</taxon>
        <taxon>Spermatophyta</taxon>
        <taxon>Magnoliopsida</taxon>
        <taxon>eudicotyledons</taxon>
        <taxon>Gunneridae</taxon>
        <taxon>Pentapetalae</taxon>
        <taxon>rosids</taxon>
        <taxon>fabids</taxon>
        <taxon>Fabales</taxon>
        <taxon>Fabaceae</taxon>
        <taxon>Papilionoideae</taxon>
        <taxon>50 kb inversion clade</taxon>
        <taxon>NPAAA clade</taxon>
        <taxon>Hologalegina</taxon>
        <taxon>IRL clade</taxon>
        <taxon>Trifolieae</taxon>
        <taxon>Trifolium</taxon>
    </lineage>
</organism>
<dbReference type="GO" id="GO:0006508">
    <property type="term" value="P:proteolysis"/>
    <property type="evidence" value="ECO:0007669"/>
    <property type="project" value="UniProtKB-KW"/>
</dbReference>
<keyword evidence="3" id="KW-0808">Transferase</keyword>
<evidence type="ECO:0000256" key="10">
    <source>
        <dbReference type="ARBA" id="ARBA00022842"/>
    </source>
</evidence>
<dbReference type="FunFam" id="3.10.10.10:FF:000007">
    <property type="entry name" value="Retrovirus-related Pol polyprotein from transposon 17.6-like Protein"/>
    <property type="match status" value="1"/>
</dbReference>
<dbReference type="InterPro" id="IPR050951">
    <property type="entry name" value="Retrovirus_Pol_polyprotein"/>
</dbReference>
<evidence type="ECO:0000256" key="8">
    <source>
        <dbReference type="ARBA" id="ARBA00022759"/>
    </source>
</evidence>
<dbReference type="GO" id="GO:0004519">
    <property type="term" value="F:endonuclease activity"/>
    <property type="evidence" value="ECO:0007669"/>
    <property type="project" value="UniProtKB-KW"/>
</dbReference>
<dbReference type="CDD" id="cd09274">
    <property type="entry name" value="RNase_HI_RT_Ty3"/>
    <property type="match status" value="1"/>
</dbReference>
<evidence type="ECO:0000256" key="3">
    <source>
        <dbReference type="ARBA" id="ARBA00022679"/>
    </source>
</evidence>
<dbReference type="GO" id="GO:0046872">
    <property type="term" value="F:metal ion binding"/>
    <property type="evidence" value="ECO:0007669"/>
    <property type="project" value="UniProtKB-KW"/>
</dbReference>
<dbReference type="GO" id="GO:0004190">
    <property type="term" value="F:aspartic-type endopeptidase activity"/>
    <property type="evidence" value="ECO:0007669"/>
    <property type="project" value="UniProtKB-KW"/>
</dbReference>
<keyword evidence="10" id="KW-0460">Magnesium</keyword>
<evidence type="ECO:0000313" key="19">
    <source>
        <dbReference type="Proteomes" id="UP000242715"/>
    </source>
</evidence>
<keyword evidence="15" id="KW-0233">DNA recombination</keyword>
<dbReference type="OrthoDB" id="2013610at2759"/>
<dbReference type="FunFam" id="1.10.340.70:FF:000001">
    <property type="entry name" value="Retrovirus-related Pol polyprotein from transposon gypsy-like Protein"/>
    <property type="match status" value="1"/>
</dbReference>
<evidence type="ECO:0000256" key="12">
    <source>
        <dbReference type="ARBA" id="ARBA00022918"/>
    </source>
</evidence>
<keyword evidence="14" id="KW-0238">DNA-binding</keyword>
<keyword evidence="12" id="KW-0695">RNA-directed DNA polymerase</keyword>
<dbReference type="FunFam" id="3.30.70.270:FF:000020">
    <property type="entry name" value="Transposon Tf2-6 polyprotein-like Protein"/>
    <property type="match status" value="1"/>
</dbReference>
<evidence type="ECO:0000256" key="15">
    <source>
        <dbReference type="ARBA" id="ARBA00023172"/>
    </source>
</evidence>
<feature type="domain" description="Reverse transcriptase" evidence="16">
    <location>
        <begin position="196"/>
        <end position="375"/>
    </location>
</feature>
<evidence type="ECO:0000256" key="2">
    <source>
        <dbReference type="ARBA" id="ARBA00022670"/>
    </source>
</evidence>
<proteinExistence type="predicted"/>
<dbReference type="GO" id="GO:0015074">
    <property type="term" value="P:DNA integration"/>
    <property type="evidence" value="ECO:0007669"/>
    <property type="project" value="UniProtKB-KW"/>
</dbReference>
<dbReference type="EC" id="2.7.7.49" evidence="1"/>
<dbReference type="Pfam" id="PF00078">
    <property type="entry name" value="RVT_1"/>
    <property type="match status" value="1"/>
</dbReference>
<dbReference type="SUPFAM" id="SSF56672">
    <property type="entry name" value="DNA/RNA polymerases"/>
    <property type="match status" value="1"/>
</dbReference>
<dbReference type="Pfam" id="PF17921">
    <property type="entry name" value="Integrase_H2C2"/>
    <property type="match status" value="1"/>
</dbReference>
<reference evidence="19" key="1">
    <citation type="journal article" date="2017" name="Front. Plant Sci.">
        <title>Climate Clever Clovers: New Paradigm to Reduce the Environmental Footprint of Ruminants by Breeding Low Methanogenic Forages Utilizing Haplotype Variation.</title>
        <authorList>
            <person name="Kaur P."/>
            <person name="Appels R."/>
            <person name="Bayer P.E."/>
            <person name="Keeble-Gagnere G."/>
            <person name="Wang J."/>
            <person name="Hirakawa H."/>
            <person name="Shirasawa K."/>
            <person name="Vercoe P."/>
            <person name="Stefanova K."/>
            <person name="Durmic Z."/>
            <person name="Nichols P."/>
            <person name="Revell C."/>
            <person name="Isobe S.N."/>
            <person name="Edwards D."/>
            <person name="Erskine W."/>
        </authorList>
    </citation>
    <scope>NUCLEOTIDE SEQUENCE [LARGE SCALE GENOMIC DNA]</scope>
    <source>
        <strain evidence="19">cv. Daliak</strain>
    </source>
</reference>
<dbReference type="Gene3D" id="3.30.420.10">
    <property type="entry name" value="Ribonuclease H-like superfamily/Ribonuclease H"/>
    <property type="match status" value="1"/>
</dbReference>
<dbReference type="SUPFAM" id="SSF54160">
    <property type="entry name" value="Chromo domain-like"/>
    <property type="match status" value="1"/>
</dbReference>
<dbReference type="InterPro" id="IPR021109">
    <property type="entry name" value="Peptidase_aspartic_dom_sf"/>
</dbReference>
<dbReference type="InterPro" id="IPR000477">
    <property type="entry name" value="RT_dom"/>
</dbReference>
<dbReference type="GO" id="GO:0003677">
    <property type="term" value="F:DNA binding"/>
    <property type="evidence" value="ECO:0007669"/>
    <property type="project" value="UniProtKB-KW"/>
</dbReference>
<dbReference type="PANTHER" id="PTHR37984:SF5">
    <property type="entry name" value="PROTEIN NYNRIN-LIKE"/>
    <property type="match status" value="1"/>
</dbReference>
<dbReference type="Proteomes" id="UP000242715">
    <property type="component" value="Unassembled WGS sequence"/>
</dbReference>
<keyword evidence="19" id="KW-1185">Reference proteome</keyword>
<dbReference type="Gene3D" id="3.10.10.10">
    <property type="entry name" value="HIV Type 1 Reverse Transcriptase, subunit A, domain 1"/>
    <property type="match status" value="1"/>
</dbReference>
<name>A0A2Z6PHY5_TRISU</name>
<evidence type="ECO:0000256" key="4">
    <source>
        <dbReference type="ARBA" id="ARBA00022695"/>
    </source>
</evidence>
<dbReference type="InterPro" id="IPR056924">
    <property type="entry name" value="SH3_Tf2-1"/>
</dbReference>
<dbReference type="InterPro" id="IPR043502">
    <property type="entry name" value="DNA/RNA_pol_sf"/>
</dbReference>
<evidence type="ECO:0000313" key="18">
    <source>
        <dbReference type="EMBL" id="GAU45349.1"/>
    </source>
</evidence>
<evidence type="ECO:0000259" key="16">
    <source>
        <dbReference type="PROSITE" id="PS50878"/>
    </source>
</evidence>
<evidence type="ECO:0000256" key="6">
    <source>
        <dbReference type="ARBA" id="ARBA00022723"/>
    </source>
</evidence>
<evidence type="ECO:0000256" key="14">
    <source>
        <dbReference type="ARBA" id="ARBA00023125"/>
    </source>
</evidence>
<keyword evidence="4" id="KW-0548">Nucleotidyltransferase</keyword>
<dbReference type="InterPro" id="IPR043128">
    <property type="entry name" value="Rev_trsase/Diguanyl_cyclase"/>
</dbReference>
<dbReference type="PROSITE" id="PS50994">
    <property type="entry name" value="INTEGRASE"/>
    <property type="match status" value="1"/>
</dbReference>
<dbReference type="Gene3D" id="3.30.70.270">
    <property type="match status" value="2"/>
</dbReference>
<keyword evidence="2" id="KW-0645">Protease</keyword>
<dbReference type="GO" id="GO:0006310">
    <property type="term" value="P:DNA recombination"/>
    <property type="evidence" value="ECO:0007669"/>
    <property type="project" value="UniProtKB-KW"/>
</dbReference>
<keyword evidence="6" id="KW-0479">Metal-binding</keyword>
<dbReference type="GO" id="GO:0003887">
    <property type="term" value="F:DNA-directed DNA polymerase activity"/>
    <property type="evidence" value="ECO:0007669"/>
    <property type="project" value="UniProtKB-KW"/>
</dbReference>
<dbReference type="CDD" id="cd01647">
    <property type="entry name" value="RT_LTR"/>
    <property type="match status" value="1"/>
</dbReference>
<evidence type="ECO:0000256" key="11">
    <source>
        <dbReference type="ARBA" id="ARBA00022908"/>
    </source>
</evidence>
<dbReference type="Pfam" id="PF24626">
    <property type="entry name" value="SH3_Tf2-1"/>
    <property type="match status" value="1"/>
</dbReference>
<evidence type="ECO:0000259" key="17">
    <source>
        <dbReference type="PROSITE" id="PS50994"/>
    </source>
</evidence>
<dbReference type="InterPro" id="IPR001584">
    <property type="entry name" value="Integrase_cat-core"/>
</dbReference>
<dbReference type="Pfam" id="PF00665">
    <property type="entry name" value="rve"/>
    <property type="match status" value="1"/>
</dbReference>
<dbReference type="InterPro" id="IPR041588">
    <property type="entry name" value="Integrase_H2C2"/>
</dbReference>